<evidence type="ECO:0000256" key="4">
    <source>
        <dbReference type="ARBA" id="ARBA00022692"/>
    </source>
</evidence>
<comment type="similarity">
    <text evidence="10">Belongs to the insect chemoreceptor superfamily. Heteromeric odorant receptor channel (TC 1.A.69) family.</text>
</comment>
<keyword evidence="3 10" id="KW-0716">Sensory transduction</keyword>
<dbReference type="GO" id="GO:0005886">
    <property type="term" value="C:plasma membrane"/>
    <property type="evidence" value="ECO:0007669"/>
    <property type="project" value="UniProtKB-SubCell"/>
</dbReference>
<sequence length="391" mass="44231">MPAPTAQAYHFMSFNVTILKLMGLWYENRKEDDKLRYLKILAVFISLSPTLIPLFCEFIAVLIGKFKTSLPTFRLRQKELADPTPDIVYRIQVVLAEVCVLGATYILICFVRNRSDIKDLVDSIGEFKTYSDLDLIAIDQKAMFFSKIVMGYSLSGMVIYTLSPLLSRSTCELTKSQYQINHGVPCGIIVPIRIPLDADNTLVITFWVIDEVINGVVIVLVIVNITMMVCGLLEHAINQLKQVRSCVLLISQAGDEEIEAATRFAVRYHTKVIEFMEKLEKLNRYFGSQLVLHFTLTSIVISLLGFEILMVSDNKESVMYALHLIGWLIMLYTICFYGQLLIGIGDSIGIAEDAYCTPWYNSPVNIQKDIKLIMLRAQKPLTLKALNLGMV</sequence>
<evidence type="ECO:0000313" key="11">
    <source>
        <dbReference type="EMBL" id="KAK9753972.1"/>
    </source>
</evidence>
<evidence type="ECO:0000256" key="3">
    <source>
        <dbReference type="ARBA" id="ARBA00022606"/>
    </source>
</evidence>
<proteinExistence type="inferred from homology"/>
<keyword evidence="5 10" id="KW-0552">Olfaction</keyword>
<keyword evidence="7 10" id="KW-0472">Membrane</keyword>
<feature type="transmembrane region" description="Helical" evidence="10">
    <location>
        <begin position="38"/>
        <end position="63"/>
    </location>
</feature>
<comment type="subcellular location">
    <subcellularLocation>
        <location evidence="1 10">Cell membrane</location>
        <topology evidence="1 10">Multi-pass membrane protein</topology>
    </subcellularLocation>
</comment>
<feature type="transmembrane region" description="Helical" evidence="10">
    <location>
        <begin position="317"/>
        <end position="337"/>
    </location>
</feature>
<reference evidence="11 12" key="1">
    <citation type="journal article" date="2024" name="BMC Genomics">
        <title>De novo assembly and annotation of Popillia japonica's genome with initial clues to its potential as an invasive pest.</title>
        <authorList>
            <person name="Cucini C."/>
            <person name="Boschi S."/>
            <person name="Funari R."/>
            <person name="Cardaioli E."/>
            <person name="Iannotti N."/>
            <person name="Marturano G."/>
            <person name="Paoli F."/>
            <person name="Bruttini M."/>
            <person name="Carapelli A."/>
            <person name="Frati F."/>
            <person name="Nardi F."/>
        </authorList>
    </citation>
    <scope>NUCLEOTIDE SEQUENCE [LARGE SCALE GENOMIC DNA]</scope>
    <source>
        <strain evidence="11">DMR45628</strain>
    </source>
</reference>
<dbReference type="Proteomes" id="UP001458880">
    <property type="component" value="Unassembled WGS sequence"/>
</dbReference>
<evidence type="ECO:0000256" key="10">
    <source>
        <dbReference type="RuleBase" id="RU351113"/>
    </source>
</evidence>
<feature type="transmembrane region" description="Helical" evidence="10">
    <location>
        <begin position="144"/>
        <end position="163"/>
    </location>
</feature>
<dbReference type="GO" id="GO:0004984">
    <property type="term" value="F:olfactory receptor activity"/>
    <property type="evidence" value="ECO:0007669"/>
    <property type="project" value="InterPro"/>
</dbReference>
<name>A0AAW1N579_POPJA</name>
<evidence type="ECO:0000256" key="7">
    <source>
        <dbReference type="ARBA" id="ARBA00023136"/>
    </source>
</evidence>
<evidence type="ECO:0000256" key="6">
    <source>
        <dbReference type="ARBA" id="ARBA00022989"/>
    </source>
</evidence>
<feature type="transmembrane region" description="Helical" evidence="10">
    <location>
        <begin position="87"/>
        <end position="111"/>
    </location>
</feature>
<dbReference type="EMBL" id="JASPKY010000009">
    <property type="protein sequence ID" value="KAK9753972.1"/>
    <property type="molecule type" value="Genomic_DNA"/>
</dbReference>
<organism evidence="11 12">
    <name type="scientific">Popillia japonica</name>
    <name type="common">Japanese beetle</name>
    <dbReference type="NCBI Taxonomy" id="7064"/>
    <lineage>
        <taxon>Eukaryota</taxon>
        <taxon>Metazoa</taxon>
        <taxon>Ecdysozoa</taxon>
        <taxon>Arthropoda</taxon>
        <taxon>Hexapoda</taxon>
        <taxon>Insecta</taxon>
        <taxon>Pterygota</taxon>
        <taxon>Neoptera</taxon>
        <taxon>Endopterygota</taxon>
        <taxon>Coleoptera</taxon>
        <taxon>Polyphaga</taxon>
        <taxon>Scarabaeiformia</taxon>
        <taxon>Scarabaeidae</taxon>
        <taxon>Rutelinae</taxon>
        <taxon>Popillia</taxon>
    </lineage>
</organism>
<feature type="transmembrane region" description="Helical" evidence="10">
    <location>
        <begin position="290"/>
        <end position="311"/>
    </location>
</feature>
<dbReference type="AlphaFoldDB" id="A0AAW1N579"/>
<keyword evidence="12" id="KW-1185">Reference proteome</keyword>
<dbReference type="PANTHER" id="PTHR21137">
    <property type="entry name" value="ODORANT RECEPTOR"/>
    <property type="match status" value="1"/>
</dbReference>
<evidence type="ECO:0000256" key="9">
    <source>
        <dbReference type="ARBA" id="ARBA00023224"/>
    </source>
</evidence>
<keyword evidence="8 10" id="KW-0675">Receptor</keyword>
<gene>
    <name evidence="11" type="ORF">QE152_g1539</name>
</gene>
<feature type="transmembrane region" description="Helical" evidence="10">
    <location>
        <begin position="212"/>
        <end position="233"/>
    </location>
</feature>
<evidence type="ECO:0000256" key="1">
    <source>
        <dbReference type="ARBA" id="ARBA00004651"/>
    </source>
</evidence>
<keyword evidence="4 10" id="KW-0812">Transmembrane</keyword>
<dbReference type="GO" id="GO:0005549">
    <property type="term" value="F:odorant binding"/>
    <property type="evidence" value="ECO:0007669"/>
    <property type="project" value="InterPro"/>
</dbReference>
<keyword evidence="6 10" id="KW-1133">Transmembrane helix</keyword>
<accession>A0AAW1N579</accession>
<evidence type="ECO:0000256" key="5">
    <source>
        <dbReference type="ARBA" id="ARBA00022725"/>
    </source>
</evidence>
<evidence type="ECO:0000313" key="12">
    <source>
        <dbReference type="Proteomes" id="UP001458880"/>
    </source>
</evidence>
<evidence type="ECO:0000256" key="2">
    <source>
        <dbReference type="ARBA" id="ARBA00022475"/>
    </source>
</evidence>
<dbReference type="PANTHER" id="PTHR21137:SF35">
    <property type="entry name" value="ODORANT RECEPTOR 19A-RELATED"/>
    <property type="match status" value="1"/>
</dbReference>
<dbReference type="Pfam" id="PF02949">
    <property type="entry name" value="7tm_6"/>
    <property type="match status" value="1"/>
</dbReference>
<keyword evidence="2" id="KW-1003">Cell membrane</keyword>
<dbReference type="InterPro" id="IPR004117">
    <property type="entry name" value="7tm6_olfct_rcpt"/>
</dbReference>
<feature type="transmembrane region" description="Helical" evidence="10">
    <location>
        <begin position="6"/>
        <end position="26"/>
    </location>
</feature>
<keyword evidence="9 10" id="KW-0807">Transducer</keyword>
<protein>
    <recommendedName>
        <fullName evidence="10">Odorant receptor</fullName>
    </recommendedName>
</protein>
<dbReference type="GO" id="GO:0007165">
    <property type="term" value="P:signal transduction"/>
    <property type="evidence" value="ECO:0007669"/>
    <property type="project" value="UniProtKB-KW"/>
</dbReference>
<comment type="caution">
    <text evidence="11">The sequence shown here is derived from an EMBL/GenBank/DDBJ whole genome shotgun (WGS) entry which is preliminary data.</text>
</comment>
<evidence type="ECO:0000256" key="8">
    <source>
        <dbReference type="ARBA" id="ARBA00023170"/>
    </source>
</evidence>